<dbReference type="CDD" id="cd06257">
    <property type="entry name" value="DnaJ"/>
    <property type="match status" value="1"/>
</dbReference>
<dbReference type="InterPro" id="IPR001623">
    <property type="entry name" value="DnaJ_domain"/>
</dbReference>
<dbReference type="Pfam" id="PF05154">
    <property type="entry name" value="TM2"/>
    <property type="match status" value="1"/>
</dbReference>
<proteinExistence type="predicted"/>
<dbReference type="GeneID" id="108939215"/>
<evidence type="ECO:0000256" key="3">
    <source>
        <dbReference type="ARBA" id="ARBA00020945"/>
    </source>
</evidence>
<feature type="transmembrane region" description="Helical" evidence="7">
    <location>
        <begin position="143"/>
        <end position="163"/>
    </location>
</feature>
<dbReference type="Pfam" id="PF00226">
    <property type="entry name" value="DnaJ"/>
    <property type="match status" value="1"/>
</dbReference>
<dbReference type="SMART" id="SM00271">
    <property type="entry name" value="DnaJ"/>
    <property type="match status" value="1"/>
</dbReference>
<gene>
    <name evidence="9" type="primary">DNAJC22</name>
    <name evidence="9" type="synonym">dnajc22</name>
</gene>
<dbReference type="RefSeq" id="XP_018615885.1">
    <property type="nucleotide sequence ID" value="XM_018760369.2"/>
</dbReference>
<evidence type="ECO:0000256" key="7">
    <source>
        <dbReference type="SAM" id="Phobius"/>
    </source>
</evidence>
<evidence type="ECO:0000256" key="6">
    <source>
        <dbReference type="ARBA" id="ARBA00023136"/>
    </source>
</evidence>
<feature type="transmembrane region" description="Helical" evidence="7">
    <location>
        <begin position="183"/>
        <end position="202"/>
    </location>
</feature>
<comment type="function">
    <text evidence="1">May function as a co-chaperone.</text>
</comment>
<dbReference type="OrthoDB" id="10262359at2759"/>
<dbReference type="PROSITE" id="PS50076">
    <property type="entry name" value="DNAJ_2"/>
    <property type="match status" value="1"/>
</dbReference>
<dbReference type="GO" id="GO:0016020">
    <property type="term" value="C:membrane"/>
    <property type="evidence" value="ECO:0007669"/>
    <property type="project" value="UniProtKB-SubCell"/>
</dbReference>
<dbReference type="AlphaFoldDB" id="A0A8C9R7T7"/>
<dbReference type="PRINTS" id="PR00625">
    <property type="entry name" value="JDOMAIN"/>
</dbReference>
<feature type="transmembrane region" description="Helical" evidence="7">
    <location>
        <begin position="77"/>
        <end position="96"/>
    </location>
</feature>
<dbReference type="InterPro" id="IPR007829">
    <property type="entry name" value="TM2"/>
</dbReference>
<dbReference type="KEGG" id="sfm:108939215"/>
<feature type="transmembrane region" description="Helical" evidence="7">
    <location>
        <begin position="6"/>
        <end position="25"/>
    </location>
</feature>
<feature type="domain" description="J" evidence="8">
    <location>
        <begin position="274"/>
        <end position="340"/>
    </location>
</feature>
<reference evidence="9" key="2">
    <citation type="submission" date="2025-08" db="UniProtKB">
        <authorList>
            <consortium name="Ensembl"/>
        </authorList>
    </citation>
    <scope>IDENTIFICATION</scope>
</reference>
<protein>
    <recommendedName>
        <fullName evidence="3">DnaJ homolog subfamily C member 22</fullName>
    </recommendedName>
</protein>
<reference evidence="9 10" key="1">
    <citation type="submission" date="2019-04" db="EMBL/GenBank/DDBJ databases">
        <authorList>
            <consortium name="Wellcome Sanger Institute Data Sharing"/>
        </authorList>
    </citation>
    <scope>NUCLEOTIDE SEQUENCE [LARGE SCALE GENOMIC DNA]</scope>
</reference>
<accession>A0A8C9R7T7</accession>
<dbReference type="GeneTree" id="ENSGT00390000012136"/>
<dbReference type="Proteomes" id="UP000694397">
    <property type="component" value="Chromosome 19"/>
</dbReference>
<evidence type="ECO:0000313" key="10">
    <source>
        <dbReference type="Proteomes" id="UP000694397"/>
    </source>
</evidence>
<comment type="subcellular location">
    <subcellularLocation>
        <location evidence="2">Membrane</location>
        <topology evidence="2">Multi-pass membrane protein</topology>
    </subcellularLocation>
</comment>
<keyword evidence="4 7" id="KW-0812">Transmembrane</keyword>
<evidence type="ECO:0000256" key="2">
    <source>
        <dbReference type="ARBA" id="ARBA00004141"/>
    </source>
</evidence>
<dbReference type="InterPro" id="IPR036869">
    <property type="entry name" value="J_dom_sf"/>
</dbReference>
<feature type="transmembrane region" description="Helical" evidence="7">
    <location>
        <begin position="208"/>
        <end position="229"/>
    </location>
</feature>
<keyword evidence="10" id="KW-1185">Reference proteome</keyword>
<dbReference type="CTD" id="79962"/>
<organism evidence="9 10">
    <name type="scientific">Scleropages formosus</name>
    <name type="common">Asian bonytongue</name>
    <name type="synonym">Osteoglossum formosum</name>
    <dbReference type="NCBI Taxonomy" id="113540"/>
    <lineage>
        <taxon>Eukaryota</taxon>
        <taxon>Metazoa</taxon>
        <taxon>Chordata</taxon>
        <taxon>Craniata</taxon>
        <taxon>Vertebrata</taxon>
        <taxon>Euteleostomi</taxon>
        <taxon>Actinopterygii</taxon>
        <taxon>Neopterygii</taxon>
        <taxon>Teleostei</taxon>
        <taxon>Osteoglossocephala</taxon>
        <taxon>Osteoglossomorpha</taxon>
        <taxon>Osteoglossiformes</taxon>
        <taxon>Osteoglossidae</taxon>
        <taxon>Scleropages</taxon>
    </lineage>
</organism>
<dbReference type="PANTHER" id="PTHR44733">
    <property type="entry name" value="DNAJ HOMOLOG SUBFAMILY C MEMBER 22"/>
    <property type="match status" value="1"/>
</dbReference>
<keyword evidence="5 7" id="KW-1133">Transmembrane helix</keyword>
<reference evidence="9" key="3">
    <citation type="submission" date="2025-09" db="UniProtKB">
        <authorList>
            <consortium name="Ensembl"/>
        </authorList>
    </citation>
    <scope>IDENTIFICATION</scope>
</reference>
<dbReference type="Ensembl" id="ENSSFOT00015007222.2">
    <property type="protein sequence ID" value="ENSSFOP00015007113.1"/>
    <property type="gene ID" value="ENSSFOG00015004706.2"/>
</dbReference>
<evidence type="ECO:0000313" key="9">
    <source>
        <dbReference type="Ensembl" id="ENSSFOP00015007113.1"/>
    </source>
</evidence>
<sequence>MAKGLIITYALWAIGGPLGLHHIYLGRDSHALLWLLTLGGFGVGWAREFFRLPAYVNQANQEASRKKYRTARPPVNLIRFAGQVCVGIYFGVVALVCLNSLSFFYLLVLPLCVGAGVHLVASVGTETSDLQKILTACVVTSPIFYGSRFSPLPISLAASVTAVKHRRFKEPRSSPPRQLGPRLYLLGLGWLAFSAPLGYFVFHNTTATIFYLSDCMSAVLDALWFFPWLQGLLEYLLLLPYRILCALTGAGYPEESWKKVLEILLREYSQKEKEALEVLSVSEEASLEEITHSYRELVKVWHPDHNPNQMTESQQMFMRIQDAYETLLQRHKGPQRHKSL</sequence>
<name>A0A8C9R7T7_SCLFO</name>
<evidence type="ECO:0000256" key="5">
    <source>
        <dbReference type="ARBA" id="ARBA00022989"/>
    </source>
</evidence>
<feature type="transmembrane region" description="Helical" evidence="7">
    <location>
        <begin position="32"/>
        <end position="50"/>
    </location>
</feature>
<evidence type="ECO:0000256" key="4">
    <source>
        <dbReference type="ARBA" id="ARBA00022692"/>
    </source>
</evidence>
<keyword evidence="6 7" id="KW-0472">Membrane</keyword>
<evidence type="ECO:0000256" key="1">
    <source>
        <dbReference type="ARBA" id="ARBA00002080"/>
    </source>
</evidence>
<feature type="transmembrane region" description="Helical" evidence="7">
    <location>
        <begin position="103"/>
        <end position="123"/>
    </location>
</feature>
<dbReference type="SUPFAM" id="SSF46565">
    <property type="entry name" value="Chaperone J-domain"/>
    <property type="match status" value="1"/>
</dbReference>
<dbReference type="Gene3D" id="1.10.287.110">
    <property type="entry name" value="DnaJ domain"/>
    <property type="match status" value="1"/>
</dbReference>
<evidence type="ECO:0000259" key="8">
    <source>
        <dbReference type="PROSITE" id="PS50076"/>
    </source>
</evidence>
<dbReference type="PANTHER" id="PTHR44733:SF1">
    <property type="entry name" value="DNAJ HOMOLOG SUBFAMILY C MEMBER 22"/>
    <property type="match status" value="1"/>
</dbReference>